<comment type="caution">
    <text evidence="2">The sequence shown here is derived from an EMBL/GenBank/DDBJ whole genome shotgun (WGS) entry which is preliminary data.</text>
</comment>
<evidence type="ECO:0000313" key="2">
    <source>
        <dbReference type="EMBL" id="PIP56459.1"/>
    </source>
</evidence>
<organism evidence="2 3">
    <name type="scientific">candidate division WWE3 bacterium CG22_combo_CG10-13_8_21_14_all_39_12</name>
    <dbReference type="NCBI Taxonomy" id="1975094"/>
    <lineage>
        <taxon>Bacteria</taxon>
        <taxon>Katanobacteria</taxon>
    </lineage>
</organism>
<reference evidence="2 3" key="1">
    <citation type="submission" date="2017-09" db="EMBL/GenBank/DDBJ databases">
        <title>Depth-based differentiation of microbial function through sediment-hosted aquifers and enrichment of novel symbionts in the deep terrestrial subsurface.</title>
        <authorList>
            <person name="Probst A.J."/>
            <person name="Ladd B."/>
            <person name="Jarett J.K."/>
            <person name="Geller-Mcgrath D.E."/>
            <person name="Sieber C.M."/>
            <person name="Emerson J.B."/>
            <person name="Anantharaman K."/>
            <person name="Thomas B.C."/>
            <person name="Malmstrom R."/>
            <person name="Stieglmeier M."/>
            <person name="Klingl A."/>
            <person name="Woyke T."/>
            <person name="Ryan C.M."/>
            <person name="Banfield J.F."/>
        </authorList>
    </citation>
    <scope>NUCLEOTIDE SEQUENCE [LARGE SCALE GENOMIC DNA]</scope>
    <source>
        <strain evidence="2">CG22_combo_CG10-13_8_21_14_all_39_12</strain>
    </source>
</reference>
<keyword evidence="1" id="KW-0472">Membrane</keyword>
<evidence type="ECO:0000313" key="3">
    <source>
        <dbReference type="Proteomes" id="UP000228495"/>
    </source>
</evidence>
<name>A0A2H0BFW1_UNCKA</name>
<protein>
    <submittedName>
        <fullName evidence="2">Uncharacterized protein</fullName>
    </submittedName>
</protein>
<keyword evidence="1" id="KW-0812">Transmembrane</keyword>
<gene>
    <name evidence="2" type="ORF">COX05_03045</name>
</gene>
<sequence length="213" mass="24452">MYIKKRNQSWKRLGVLFLVAIVFVIGWWAYRLVTGFTSNYYDWESPGGTVIHFKTENFPGRFNTRNIEEVFGPYCSKKLVVNEVNVVINDGKDGIVIPGIIDPKGGSANTTNYRNKQTSQIYEIRVEVHGGAFADLKAQTKEETYFYQSIYDDPMQVTALEDLQGAIFEEVAVHVCRRTTHAPQSDSEEFESEQEHIKFLLGPRKVLFRPDGW</sequence>
<proteinExistence type="predicted"/>
<feature type="transmembrane region" description="Helical" evidence="1">
    <location>
        <begin position="12"/>
        <end position="30"/>
    </location>
</feature>
<dbReference type="EMBL" id="PCSU01000053">
    <property type="protein sequence ID" value="PIP56459.1"/>
    <property type="molecule type" value="Genomic_DNA"/>
</dbReference>
<evidence type="ECO:0000256" key="1">
    <source>
        <dbReference type="SAM" id="Phobius"/>
    </source>
</evidence>
<keyword evidence="1" id="KW-1133">Transmembrane helix</keyword>
<dbReference type="Proteomes" id="UP000228495">
    <property type="component" value="Unassembled WGS sequence"/>
</dbReference>
<accession>A0A2H0BFW1</accession>
<dbReference type="AlphaFoldDB" id="A0A2H0BFW1"/>